<dbReference type="EMBL" id="JBJKBG010000003">
    <property type="protein sequence ID" value="KAL3745201.1"/>
    <property type="molecule type" value="Genomic_DNA"/>
</dbReference>
<evidence type="ECO:0000313" key="1">
    <source>
        <dbReference type="EMBL" id="KAL3745201.1"/>
    </source>
</evidence>
<dbReference type="Proteomes" id="UP001634007">
    <property type="component" value="Unassembled WGS sequence"/>
</dbReference>
<proteinExistence type="predicted"/>
<gene>
    <name evidence="1" type="ORF">ACJRO7_014332</name>
</gene>
<keyword evidence="2" id="KW-1185">Reference proteome</keyword>
<evidence type="ECO:0000313" key="2">
    <source>
        <dbReference type="Proteomes" id="UP001634007"/>
    </source>
</evidence>
<protein>
    <submittedName>
        <fullName evidence="1">Uncharacterized protein</fullName>
    </submittedName>
</protein>
<accession>A0ABD3KZT0</accession>
<name>A0ABD3KZT0_EUCGL</name>
<reference evidence="1 2" key="1">
    <citation type="submission" date="2024-11" db="EMBL/GenBank/DDBJ databases">
        <title>Chromosome-level genome assembly of Eucalyptus globulus Labill. provides insights into its genome evolution.</title>
        <authorList>
            <person name="Li X."/>
        </authorList>
    </citation>
    <scope>NUCLEOTIDE SEQUENCE [LARGE SCALE GENOMIC DNA]</scope>
    <source>
        <strain evidence="1">CL2024</strain>
        <tissue evidence="1">Fresh tender leaves</tissue>
    </source>
</reference>
<dbReference type="AlphaFoldDB" id="A0ABD3KZT0"/>
<sequence length="92" mass="9587">MDEEAAWGLQFGGVLTVGAAAWTRGCYGISVEKQNQDGAASTSLAACEKTRSNNPLDVWRAGNFGVAAGGTPKLQWSKTRGGLQSSVDRVGL</sequence>
<comment type="caution">
    <text evidence="1">The sequence shown here is derived from an EMBL/GenBank/DDBJ whole genome shotgun (WGS) entry which is preliminary data.</text>
</comment>
<organism evidence="1 2">
    <name type="scientific">Eucalyptus globulus</name>
    <name type="common">Tasmanian blue gum</name>
    <dbReference type="NCBI Taxonomy" id="34317"/>
    <lineage>
        <taxon>Eukaryota</taxon>
        <taxon>Viridiplantae</taxon>
        <taxon>Streptophyta</taxon>
        <taxon>Embryophyta</taxon>
        <taxon>Tracheophyta</taxon>
        <taxon>Spermatophyta</taxon>
        <taxon>Magnoliopsida</taxon>
        <taxon>eudicotyledons</taxon>
        <taxon>Gunneridae</taxon>
        <taxon>Pentapetalae</taxon>
        <taxon>rosids</taxon>
        <taxon>malvids</taxon>
        <taxon>Myrtales</taxon>
        <taxon>Myrtaceae</taxon>
        <taxon>Myrtoideae</taxon>
        <taxon>Eucalypteae</taxon>
        <taxon>Eucalyptus</taxon>
    </lineage>
</organism>